<evidence type="ECO:0000313" key="5">
    <source>
        <dbReference type="Proteomes" id="UP000245137"/>
    </source>
</evidence>
<protein>
    <recommendedName>
        <fullName evidence="6">Nitrogenase-associated protein</fullName>
    </recommendedName>
</protein>
<dbReference type="SUPFAM" id="SSF52833">
    <property type="entry name" value="Thioredoxin-like"/>
    <property type="match status" value="1"/>
</dbReference>
<dbReference type="PROSITE" id="PS51353">
    <property type="entry name" value="ARSC"/>
    <property type="match status" value="1"/>
</dbReference>
<dbReference type="AlphaFoldDB" id="A0A2U1SSA1"/>
<feature type="compositionally biased region" description="Basic and acidic residues" evidence="3">
    <location>
        <begin position="132"/>
        <end position="141"/>
    </location>
</feature>
<keyword evidence="5" id="KW-1185">Reference proteome</keyword>
<dbReference type="OrthoDB" id="5432555at2"/>
<dbReference type="PANTHER" id="PTHR30041">
    <property type="entry name" value="ARSENATE REDUCTASE"/>
    <property type="match status" value="1"/>
</dbReference>
<dbReference type="Pfam" id="PF03960">
    <property type="entry name" value="ArsC"/>
    <property type="match status" value="1"/>
</dbReference>
<dbReference type="InterPro" id="IPR006660">
    <property type="entry name" value="Arsenate_reductase-like"/>
</dbReference>
<dbReference type="Proteomes" id="UP000245137">
    <property type="component" value="Unassembled WGS sequence"/>
</dbReference>
<accession>A0A2U1SSA1</accession>
<evidence type="ECO:0000256" key="1">
    <source>
        <dbReference type="ARBA" id="ARBA00007198"/>
    </source>
</evidence>
<dbReference type="PANTHER" id="PTHR30041:SF8">
    <property type="entry name" value="PROTEIN YFFB"/>
    <property type="match status" value="1"/>
</dbReference>
<name>A0A2U1SSA1_METSR</name>
<proteinExistence type="inferred from homology"/>
<evidence type="ECO:0000256" key="3">
    <source>
        <dbReference type="SAM" id="MobiDB-lite"/>
    </source>
</evidence>
<dbReference type="InterPro" id="IPR036249">
    <property type="entry name" value="Thioredoxin-like_sf"/>
</dbReference>
<organism evidence="4 5">
    <name type="scientific">Methylosinus sporium</name>
    <dbReference type="NCBI Taxonomy" id="428"/>
    <lineage>
        <taxon>Bacteria</taxon>
        <taxon>Pseudomonadati</taxon>
        <taxon>Pseudomonadota</taxon>
        <taxon>Alphaproteobacteria</taxon>
        <taxon>Hyphomicrobiales</taxon>
        <taxon>Methylocystaceae</taxon>
        <taxon>Methylosinus</taxon>
    </lineage>
</organism>
<dbReference type="CDD" id="cd03033">
    <property type="entry name" value="ArsC_15kD"/>
    <property type="match status" value="1"/>
</dbReference>
<comment type="similarity">
    <text evidence="1 2">Belongs to the ArsC family.</text>
</comment>
<comment type="caution">
    <text evidence="4">The sequence shown here is derived from an EMBL/GenBank/DDBJ whole genome shotgun (WGS) entry which is preliminary data.</text>
</comment>
<dbReference type="RefSeq" id="WP_108916584.1">
    <property type="nucleotide sequence ID" value="NZ_BGJY01000003.1"/>
</dbReference>
<sequence length="148" mass="16233">MADVIFYEKPGCSGNARQKALLLASGHALQVRNLLAEPWSVSSLRPYFGETPVREWFNLAAPKVKSGEIDIDRITPQAALVMMIIDPILIRRPLMKVGGRCEAGFDPERIGAWIGLQPTEKRVSDACVRSEAAARRAESETKATPTAD</sequence>
<evidence type="ECO:0000313" key="4">
    <source>
        <dbReference type="EMBL" id="PWB94498.1"/>
    </source>
</evidence>
<reference evidence="4 5" key="1">
    <citation type="journal article" date="2018" name="Appl. Microbiol. Biotechnol.">
        <title>Co-cultivation of the strictly anaerobic methanogen Methanosarcina barkeri with aerobic methanotrophs in an oxygen-limited membrane bioreactor.</title>
        <authorList>
            <person name="In 't Zandt M.H."/>
            <person name="van den Bosch T.J.M."/>
            <person name="Rijkers R."/>
            <person name="van Kessel M.A.H.J."/>
            <person name="Jetten M.S.M."/>
            <person name="Welte C.U."/>
        </authorList>
    </citation>
    <scope>NUCLEOTIDE SEQUENCE [LARGE SCALE GENOMIC DNA]</scope>
    <source>
        <strain evidence="4 5">DSM 17706</strain>
    </source>
</reference>
<dbReference type="NCBIfam" id="TIGR01616">
    <property type="entry name" value="nitro_assoc"/>
    <property type="match status" value="1"/>
</dbReference>
<dbReference type="EMBL" id="PUIV01000007">
    <property type="protein sequence ID" value="PWB94498.1"/>
    <property type="molecule type" value="Genomic_DNA"/>
</dbReference>
<evidence type="ECO:0008006" key="6">
    <source>
        <dbReference type="Google" id="ProtNLM"/>
    </source>
</evidence>
<gene>
    <name evidence="4" type="ORF">C5689_07105</name>
</gene>
<evidence type="ECO:0000256" key="2">
    <source>
        <dbReference type="PROSITE-ProRule" id="PRU01282"/>
    </source>
</evidence>
<feature type="region of interest" description="Disordered" evidence="3">
    <location>
        <begin position="129"/>
        <end position="148"/>
    </location>
</feature>
<dbReference type="InterPro" id="IPR006503">
    <property type="entry name" value="Nase-assoc"/>
</dbReference>
<dbReference type="Gene3D" id="3.40.30.10">
    <property type="entry name" value="Glutaredoxin"/>
    <property type="match status" value="1"/>
</dbReference>